<evidence type="ECO:0000256" key="2">
    <source>
        <dbReference type="ARBA" id="ARBA00022630"/>
    </source>
</evidence>
<evidence type="ECO:0000256" key="4">
    <source>
        <dbReference type="ARBA" id="ARBA00023002"/>
    </source>
</evidence>
<evidence type="ECO:0000256" key="3">
    <source>
        <dbReference type="ARBA" id="ARBA00022827"/>
    </source>
</evidence>
<dbReference type="EMBL" id="KV878214">
    <property type="protein sequence ID" value="OJJ33497.1"/>
    <property type="molecule type" value="Genomic_DNA"/>
</dbReference>
<keyword evidence="4" id="KW-0560">Oxidoreductase</keyword>
<dbReference type="GO" id="GO:0071949">
    <property type="term" value="F:FAD binding"/>
    <property type="evidence" value="ECO:0007669"/>
    <property type="project" value="InterPro"/>
</dbReference>
<keyword evidence="5" id="KW-1133">Transmembrane helix</keyword>
<dbReference type="InterPro" id="IPR002938">
    <property type="entry name" value="FAD-bd"/>
</dbReference>
<dbReference type="VEuPathDB" id="FungiDB:ASPWEDRAFT_53420"/>
<dbReference type="PRINTS" id="PR00420">
    <property type="entry name" value="RNGMNOXGNASE"/>
</dbReference>
<protein>
    <recommendedName>
        <fullName evidence="6">FAD-binding domain-containing protein</fullName>
    </recommendedName>
</protein>
<feature type="transmembrane region" description="Helical" evidence="5">
    <location>
        <begin position="731"/>
        <end position="752"/>
    </location>
</feature>
<evidence type="ECO:0000313" key="7">
    <source>
        <dbReference type="EMBL" id="OJJ33497.1"/>
    </source>
</evidence>
<accession>A0A1L9RF48</accession>
<evidence type="ECO:0000256" key="5">
    <source>
        <dbReference type="SAM" id="Phobius"/>
    </source>
</evidence>
<dbReference type="AlphaFoldDB" id="A0A1L9RF48"/>
<comment type="similarity">
    <text evidence="1">Belongs to the paxM FAD-dependent monooxygenase family.</text>
</comment>
<keyword evidence="5" id="KW-0472">Membrane</keyword>
<dbReference type="InterPro" id="IPR050562">
    <property type="entry name" value="FAD_mOase_fung"/>
</dbReference>
<dbReference type="OrthoDB" id="10029326at2759"/>
<feature type="transmembrane region" description="Helical" evidence="5">
    <location>
        <begin position="612"/>
        <end position="632"/>
    </location>
</feature>
<dbReference type="Pfam" id="PF01494">
    <property type="entry name" value="FAD_binding_3"/>
    <property type="match status" value="1"/>
</dbReference>
<keyword evidence="5" id="KW-0812">Transmembrane</keyword>
<evidence type="ECO:0000259" key="6">
    <source>
        <dbReference type="Pfam" id="PF01494"/>
    </source>
</evidence>
<feature type="transmembrane region" description="Helical" evidence="5">
    <location>
        <begin position="451"/>
        <end position="471"/>
    </location>
</feature>
<dbReference type="RefSeq" id="XP_040687174.1">
    <property type="nucleotide sequence ID" value="XM_040837878.1"/>
</dbReference>
<feature type="transmembrane region" description="Helical" evidence="5">
    <location>
        <begin position="566"/>
        <end position="591"/>
    </location>
</feature>
<dbReference type="GeneID" id="63753726"/>
<keyword evidence="8" id="KW-1185">Reference proteome</keyword>
<keyword evidence="3" id="KW-0274">FAD</keyword>
<feature type="transmembrane region" description="Helical" evidence="5">
    <location>
        <begin position="772"/>
        <end position="798"/>
    </location>
</feature>
<dbReference type="GO" id="GO:0004497">
    <property type="term" value="F:monooxygenase activity"/>
    <property type="evidence" value="ECO:0007669"/>
    <property type="project" value="InterPro"/>
</dbReference>
<feature type="domain" description="FAD-binding" evidence="6">
    <location>
        <begin position="7"/>
        <end position="353"/>
    </location>
</feature>
<dbReference type="STRING" id="1073089.A0A1L9RF48"/>
<name>A0A1L9RF48_ASPWE</name>
<dbReference type="Gene3D" id="3.50.50.60">
    <property type="entry name" value="FAD/NAD(P)-binding domain"/>
    <property type="match status" value="1"/>
</dbReference>
<evidence type="ECO:0000256" key="1">
    <source>
        <dbReference type="ARBA" id="ARBA00007992"/>
    </source>
</evidence>
<dbReference type="PANTHER" id="PTHR47356">
    <property type="entry name" value="FAD-DEPENDENT MONOOXYGENASE ASQG-RELATED"/>
    <property type="match status" value="1"/>
</dbReference>
<sequence length="811" mass="90131">MASKNFKVIIAGGSIAGLSLALMLEKNGIDYVILEGYPSIAPQVGAGLGVLPNGLRVLDQLGCYEAVMEIAEHPIDSFYMRDSQARKFYSYEALGKNCIEGHGYPIVFIDRRMLIQILYDKIEDKSKVHTSERVASVVNSDSHVTVTTEGGKSYTGDIVVGADGVHSTVRQEMWKEANKSDPTWIDPAEKEAPPATYTCLFAISRGVQGLDKHSITSVLNEGFSHFVVDGPGDRTYWGLFQNIGKTVHGSEIPRFTKEDEKKLAKEHWNDRITPDARFSDLYENKIASVYTSLPEYVYKKWYFQRIMTIGDSSHKFHPLTGQGGNNCIETAASLTNHLIAALKKSPYHSLSTAETSSIFEKVQRQREDRVSGLIKDCHARQRLEALETPLMKLIAKYVLPYMSHQTVQQGLSKAYCPSVSLDMLPMPNRPRSIPYHDELLRKPTTRGYIQTLIYAAFILMAYAAHRLLFVAGDTNGTWSLVRDSLQAKSIIEMDTPLRQVYTGAKGIDMLLQTLITLFLPVVQSPSTPEQPLQLLYFLSAVLPLIAIIMVEAYRQRNSWTLLASPILWGVAFQLRGIGFIAPIYFLVTAFTSRQKTYFLPTSRSVSTLSAKAILPALLLGYVIPTMLMFFPIGDTSTRQAIFAMWQPSPVVVVILTEIFSRAIGWMDTSEQKNDSETSKNNDLPHLASIYKGTGVTAACLHLTVVFACLVSDNLSLTRLFLPQDSFAPVKTVAEGAFIFFQNDFLVCALAAFLGSWVSVCDMYRVGVSNVGWLSALVGLIAGYCLVGPGATIAAVWYWREYKMVHKDSIKG</sequence>
<reference evidence="8" key="1">
    <citation type="journal article" date="2017" name="Genome Biol.">
        <title>Comparative genomics reveals high biological diversity and specific adaptations in the industrially and medically important fungal genus Aspergillus.</title>
        <authorList>
            <person name="de Vries R.P."/>
            <person name="Riley R."/>
            <person name="Wiebenga A."/>
            <person name="Aguilar-Osorio G."/>
            <person name="Amillis S."/>
            <person name="Uchima C.A."/>
            <person name="Anderluh G."/>
            <person name="Asadollahi M."/>
            <person name="Askin M."/>
            <person name="Barry K."/>
            <person name="Battaglia E."/>
            <person name="Bayram O."/>
            <person name="Benocci T."/>
            <person name="Braus-Stromeyer S.A."/>
            <person name="Caldana C."/>
            <person name="Canovas D."/>
            <person name="Cerqueira G.C."/>
            <person name="Chen F."/>
            <person name="Chen W."/>
            <person name="Choi C."/>
            <person name="Clum A."/>
            <person name="Dos Santos R.A."/>
            <person name="Damasio A.R."/>
            <person name="Diallinas G."/>
            <person name="Emri T."/>
            <person name="Fekete E."/>
            <person name="Flipphi M."/>
            <person name="Freyberg S."/>
            <person name="Gallo A."/>
            <person name="Gournas C."/>
            <person name="Habgood R."/>
            <person name="Hainaut M."/>
            <person name="Harispe M.L."/>
            <person name="Henrissat B."/>
            <person name="Hilden K.S."/>
            <person name="Hope R."/>
            <person name="Hossain A."/>
            <person name="Karabika E."/>
            <person name="Karaffa L."/>
            <person name="Karanyi Z."/>
            <person name="Krasevec N."/>
            <person name="Kuo A."/>
            <person name="Kusch H."/>
            <person name="LaButti K."/>
            <person name="Lagendijk E.L."/>
            <person name="Lapidus A."/>
            <person name="Levasseur A."/>
            <person name="Lindquist E."/>
            <person name="Lipzen A."/>
            <person name="Logrieco A.F."/>
            <person name="MacCabe A."/>
            <person name="Maekelae M.R."/>
            <person name="Malavazi I."/>
            <person name="Melin P."/>
            <person name="Meyer V."/>
            <person name="Mielnichuk N."/>
            <person name="Miskei M."/>
            <person name="Molnar A.P."/>
            <person name="Mule G."/>
            <person name="Ngan C.Y."/>
            <person name="Orejas M."/>
            <person name="Orosz E."/>
            <person name="Ouedraogo J.P."/>
            <person name="Overkamp K.M."/>
            <person name="Park H.-S."/>
            <person name="Perrone G."/>
            <person name="Piumi F."/>
            <person name="Punt P.J."/>
            <person name="Ram A.F."/>
            <person name="Ramon A."/>
            <person name="Rauscher S."/>
            <person name="Record E."/>
            <person name="Riano-Pachon D.M."/>
            <person name="Robert V."/>
            <person name="Roehrig J."/>
            <person name="Ruller R."/>
            <person name="Salamov A."/>
            <person name="Salih N.S."/>
            <person name="Samson R.A."/>
            <person name="Sandor E."/>
            <person name="Sanguinetti M."/>
            <person name="Schuetze T."/>
            <person name="Sepcic K."/>
            <person name="Shelest E."/>
            <person name="Sherlock G."/>
            <person name="Sophianopoulou V."/>
            <person name="Squina F.M."/>
            <person name="Sun H."/>
            <person name="Susca A."/>
            <person name="Todd R.B."/>
            <person name="Tsang A."/>
            <person name="Unkles S.E."/>
            <person name="van de Wiele N."/>
            <person name="van Rossen-Uffink D."/>
            <person name="Oliveira J.V."/>
            <person name="Vesth T.C."/>
            <person name="Visser J."/>
            <person name="Yu J.-H."/>
            <person name="Zhou M."/>
            <person name="Andersen M.R."/>
            <person name="Archer D.B."/>
            <person name="Baker S.E."/>
            <person name="Benoit I."/>
            <person name="Brakhage A.A."/>
            <person name="Braus G.H."/>
            <person name="Fischer R."/>
            <person name="Frisvad J.C."/>
            <person name="Goldman G.H."/>
            <person name="Houbraken J."/>
            <person name="Oakley B."/>
            <person name="Pocsi I."/>
            <person name="Scazzocchio C."/>
            <person name="Seiboth B."/>
            <person name="vanKuyk P.A."/>
            <person name="Wortman J."/>
            <person name="Dyer P.S."/>
            <person name="Grigoriev I.V."/>
        </authorList>
    </citation>
    <scope>NUCLEOTIDE SEQUENCE [LARGE SCALE GENOMIC DNA]</scope>
    <source>
        <strain evidence="8">DTO 134E9</strain>
    </source>
</reference>
<dbReference type="Proteomes" id="UP000184383">
    <property type="component" value="Unassembled WGS sequence"/>
</dbReference>
<dbReference type="InterPro" id="IPR036188">
    <property type="entry name" value="FAD/NAD-bd_sf"/>
</dbReference>
<proteinExistence type="inferred from homology"/>
<organism evidence="7 8">
    <name type="scientific">Aspergillus wentii DTO 134E9</name>
    <dbReference type="NCBI Taxonomy" id="1073089"/>
    <lineage>
        <taxon>Eukaryota</taxon>
        <taxon>Fungi</taxon>
        <taxon>Dikarya</taxon>
        <taxon>Ascomycota</taxon>
        <taxon>Pezizomycotina</taxon>
        <taxon>Eurotiomycetes</taxon>
        <taxon>Eurotiomycetidae</taxon>
        <taxon>Eurotiales</taxon>
        <taxon>Aspergillaceae</taxon>
        <taxon>Aspergillus</taxon>
        <taxon>Aspergillus subgen. Cremei</taxon>
    </lineage>
</organism>
<keyword evidence="2" id="KW-0285">Flavoprotein</keyword>
<evidence type="ECO:0000313" key="8">
    <source>
        <dbReference type="Proteomes" id="UP000184383"/>
    </source>
</evidence>
<dbReference type="SUPFAM" id="SSF51905">
    <property type="entry name" value="FAD/NAD(P)-binding domain"/>
    <property type="match status" value="1"/>
</dbReference>
<gene>
    <name evidence="7" type="ORF">ASPWEDRAFT_53420</name>
</gene>
<feature type="transmembrane region" description="Helical" evidence="5">
    <location>
        <begin position="534"/>
        <end position="554"/>
    </location>
</feature>
<dbReference type="PANTHER" id="PTHR47356:SF2">
    <property type="entry name" value="FAD-BINDING DOMAIN-CONTAINING PROTEIN-RELATED"/>
    <property type="match status" value="1"/>
</dbReference>